<evidence type="ECO:0000313" key="2">
    <source>
        <dbReference type="EMBL" id="AGH94996.1"/>
    </source>
</evidence>
<name>M4VAH1_9BACT</name>
<dbReference type="AlphaFoldDB" id="M4VAH1"/>
<gene>
    <name evidence="2" type="ORF">A11Q_778</name>
</gene>
<dbReference type="PATRIC" id="fig|1184267.3.peg.786"/>
<evidence type="ECO:0000256" key="1">
    <source>
        <dbReference type="SAM" id="SignalP"/>
    </source>
</evidence>
<dbReference type="EMBL" id="CP003537">
    <property type="protein sequence ID" value="AGH94996.1"/>
    <property type="molecule type" value="Genomic_DNA"/>
</dbReference>
<dbReference type="HOGENOM" id="CLU_2749601_0_0_7"/>
<sequence length="70" mass="7715">MKITKLVLVICLFSCSVLANEESAYAEIARLRQYVGGEDEGDLKVQPLLNQASQAKKKKQQPASESNEGF</sequence>
<accession>M4VAH1</accession>
<keyword evidence="3" id="KW-1185">Reference proteome</keyword>
<evidence type="ECO:0000313" key="3">
    <source>
        <dbReference type="Proteomes" id="UP000012040"/>
    </source>
</evidence>
<dbReference type="KEGG" id="bex:A11Q_778"/>
<keyword evidence="1" id="KW-0732">Signal</keyword>
<feature type="signal peptide" evidence="1">
    <location>
        <begin position="1"/>
        <end position="19"/>
    </location>
</feature>
<evidence type="ECO:0008006" key="4">
    <source>
        <dbReference type="Google" id="ProtNLM"/>
    </source>
</evidence>
<dbReference type="RefSeq" id="WP_015469486.1">
    <property type="nucleotide sequence ID" value="NC_020813.1"/>
</dbReference>
<organism evidence="2 3">
    <name type="scientific">Pseudobdellovibrio exovorus JSS</name>
    <dbReference type="NCBI Taxonomy" id="1184267"/>
    <lineage>
        <taxon>Bacteria</taxon>
        <taxon>Pseudomonadati</taxon>
        <taxon>Bdellovibrionota</taxon>
        <taxon>Bdellovibrionia</taxon>
        <taxon>Bdellovibrionales</taxon>
        <taxon>Pseudobdellovibrionaceae</taxon>
        <taxon>Pseudobdellovibrio</taxon>
    </lineage>
</organism>
<protein>
    <recommendedName>
        <fullName evidence="4">Secreted protein</fullName>
    </recommendedName>
</protein>
<reference evidence="2 3" key="1">
    <citation type="journal article" date="2013" name="ISME J.">
        <title>By their genes ye shall know them: genomic signatures of predatory bacteria.</title>
        <authorList>
            <person name="Pasternak Z."/>
            <person name="Pietrokovski S."/>
            <person name="Rotem O."/>
            <person name="Gophna U."/>
            <person name="Lurie-Weinberger M.N."/>
            <person name="Jurkevitch E."/>
        </authorList>
    </citation>
    <scope>NUCLEOTIDE SEQUENCE [LARGE SCALE GENOMIC DNA]</scope>
    <source>
        <strain evidence="2 3">JSS</strain>
    </source>
</reference>
<feature type="chain" id="PRO_5004060057" description="Secreted protein" evidence="1">
    <location>
        <begin position="20"/>
        <end position="70"/>
    </location>
</feature>
<dbReference type="Proteomes" id="UP000012040">
    <property type="component" value="Chromosome"/>
</dbReference>
<dbReference type="STRING" id="1184267.A11Q_778"/>
<proteinExistence type="predicted"/>